<reference evidence="4 5" key="1">
    <citation type="submission" date="2020-02" db="EMBL/GenBank/DDBJ databases">
        <title>The whole genome sequence of CPCC 205119.</title>
        <authorList>
            <person name="Jiang Z."/>
        </authorList>
    </citation>
    <scope>NUCLEOTIDE SEQUENCE [LARGE SCALE GENOMIC DNA]</scope>
    <source>
        <strain evidence="4 5">CPCC 205119</strain>
    </source>
</reference>
<dbReference type="Pfam" id="PF00174">
    <property type="entry name" value="Oxidored_molyb"/>
    <property type="match status" value="1"/>
</dbReference>
<feature type="transmembrane region" description="Helical" evidence="2">
    <location>
        <begin position="138"/>
        <end position="161"/>
    </location>
</feature>
<evidence type="ECO:0000313" key="4">
    <source>
        <dbReference type="EMBL" id="NEL52957.1"/>
    </source>
</evidence>
<dbReference type="Proteomes" id="UP000470470">
    <property type="component" value="Unassembled WGS sequence"/>
</dbReference>
<keyword evidence="5" id="KW-1185">Reference proteome</keyword>
<feature type="transmembrane region" description="Helical" evidence="2">
    <location>
        <begin position="37"/>
        <end position="55"/>
    </location>
</feature>
<dbReference type="InterPro" id="IPR036374">
    <property type="entry name" value="OxRdtase_Mopterin-bd_sf"/>
</dbReference>
<proteinExistence type="predicted"/>
<evidence type="ECO:0000256" key="2">
    <source>
        <dbReference type="SAM" id="Phobius"/>
    </source>
</evidence>
<dbReference type="Gene3D" id="3.90.420.10">
    <property type="entry name" value="Oxidoreductase, molybdopterin-binding domain"/>
    <property type="match status" value="1"/>
</dbReference>
<evidence type="ECO:0000256" key="1">
    <source>
        <dbReference type="SAM" id="MobiDB-lite"/>
    </source>
</evidence>
<comment type="caution">
    <text evidence="4">The sequence shown here is derived from an EMBL/GenBank/DDBJ whole genome shotgun (WGS) entry which is preliminary data.</text>
</comment>
<feature type="transmembrane region" description="Helical" evidence="2">
    <location>
        <begin position="106"/>
        <end position="126"/>
    </location>
</feature>
<dbReference type="SUPFAM" id="SSF56524">
    <property type="entry name" value="Oxidoreductase molybdopterin-binding domain"/>
    <property type="match status" value="1"/>
</dbReference>
<name>A0A7K3W9E2_9ACTN</name>
<dbReference type="InterPro" id="IPR000572">
    <property type="entry name" value="OxRdtase_Mopterin-bd_dom"/>
</dbReference>
<feature type="transmembrane region" description="Helical" evidence="2">
    <location>
        <begin position="182"/>
        <end position="200"/>
    </location>
</feature>
<feature type="region of interest" description="Disordered" evidence="1">
    <location>
        <begin position="1"/>
        <end position="26"/>
    </location>
</feature>
<evidence type="ECO:0000313" key="5">
    <source>
        <dbReference type="Proteomes" id="UP000470470"/>
    </source>
</evidence>
<keyword evidence="2" id="KW-1133">Transmembrane helix</keyword>
<feature type="domain" description="Oxidoreductase molybdopterin-binding" evidence="3">
    <location>
        <begin position="240"/>
        <end position="317"/>
    </location>
</feature>
<protein>
    <submittedName>
        <fullName evidence="4">Molybdopterin-dependent oxidoreductase</fullName>
    </submittedName>
</protein>
<dbReference type="AlphaFoldDB" id="A0A7K3W9E2"/>
<evidence type="ECO:0000259" key="3">
    <source>
        <dbReference type="Pfam" id="PF00174"/>
    </source>
</evidence>
<dbReference type="EMBL" id="JAAGWK010000005">
    <property type="protein sequence ID" value="NEL52957.1"/>
    <property type="molecule type" value="Genomic_DNA"/>
</dbReference>
<keyword evidence="2" id="KW-0472">Membrane</keyword>
<gene>
    <name evidence="4" type="ORF">G1H19_02860</name>
</gene>
<feature type="compositionally biased region" description="Low complexity" evidence="1">
    <location>
        <begin position="1"/>
        <end position="14"/>
    </location>
</feature>
<accession>A0A7K3W9E2</accession>
<keyword evidence="2" id="KW-0812">Transmembrane</keyword>
<organism evidence="4 5">
    <name type="scientific">Goekera deserti</name>
    <dbReference type="NCBI Taxonomy" id="2497753"/>
    <lineage>
        <taxon>Bacteria</taxon>
        <taxon>Bacillati</taxon>
        <taxon>Actinomycetota</taxon>
        <taxon>Actinomycetes</taxon>
        <taxon>Geodermatophilales</taxon>
        <taxon>Geodermatophilaceae</taxon>
        <taxon>Goekera</taxon>
    </lineage>
</organism>
<feature type="transmembrane region" description="Helical" evidence="2">
    <location>
        <begin position="67"/>
        <end position="86"/>
    </location>
</feature>
<sequence length="359" mass="37465">MAPREPAPGRAPAGEPGGTPVSGGSLRLRGRRGLFRASTRVTNTALLVVLLAAYASGTVSELTGAAGGWAVAAVHGVLGVLTVLLLPWKRRVVRAGLRRRRASRWLALVMAALALATIAVGVASSTGLVTSLAGQHVLWVHIALAVLLAPMVVWHAVARGTRPRRPGGARTPGRGHLLSRRALLRAGTLGALAVAGYAAVEVAVDVVGLPGRRRRFTGSHEVGSLRPAAMPSTIWLDDRTPDVATADWRVTVTGGGELTVGQLRRHPARTTRRVTLDCTSGWFSTQDWTGVPLSALLTPVAGAGARSVLVRSATGYATASRWTTWTGCCSPPTPGTHRWPPGTARRCAWSRRAGVASGG</sequence>